<evidence type="ECO:0000259" key="4">
    <source>
        <dbReference type="Pfam" id="PF05368"/>
    </source>
</evidence>
<dbReference type="Proteomes" id="UP000184300">
    <property type="component" value="Unassembled WGS sequence"/>
</dbReference>
<dbReference type="STRING" id="1160497.A0A1L9VXS6"/>
<comment type="similarity">
    <text evidence="1">Belongs to the NmrA-type oxidoreductase family. Isoflavone reductase subfamily.</text>
</comment>
<reference evidence="6" key="1">
    <citation type="journal article" date="2017" name="Genome Biol.">
        <title>Comparative genomics reveals high biological diversity and specific adaptations in the industrially and medically important fungal genus Aspergillus.</title>
        <authorList>
            <person name="de Vries R.P."/>
            <person name="Riley R."/>
            <person name="Wiebenga A."/>
            <person name="Aguilar-Osorio G."/>
            <person name="Amillis S."/>
            <person name="Uchima C.A."/>
            <person name="Anderluh G."/>
            <person name="Asadollahi M."/>
            <person name="Askin M."/>
            <person name="Barry K."/>
            <person name="Battaglia E."/>
            <person name="Bayram O."/>
            <person name="Benocci T."/>
            <person name="Braus-Stromeyer S.A."/>
            <person name="Caldana C."/>
            <person name="Canovas D."/>
            <person name="Cerqueira G.C."/>
            <person name="Chen F."/>
            <person name="Chen W."/>
            <person name="Choi C."/>
            <person name="Clum A."/>
            <person name="Dos Santos R.A."/>
            <person name="Damasio A.R."/>
            <person name="Diallinas G."/>
            <person name="Emri T."/>
            <person name="Fekete E."/>
            <person name="Flipphi M."/>
            <person name="Freyberg S."/>
            <person name="Gallo A."/>
            <person name="Gournas C."/>
            <person name="Habgood R."/>
            <person name="Hainaut M."/>
            <person name="Harispe M.L."/>
            <person name="Henrissat B."/>
            <person name="Hilden K.S."/>
            <person name="Hope R."/>
            <person name="Hossain A."/>
            <person name="Karabika E."/>
            <person name="Karaffa L."/>
            <person name="Karanyi Z."/>
            <person name="Krasevec N."/>
            <person name="Kuo A."/>
            <person name="Kusch H."/>
            <person name="LaButti K."/>
            <person name="Lagendijk E.L."/>
            <person name="Lapidus A."/>
            <person name="Levasseur A."/>
            <person name="Lindquist E."/>
            <person name="Lipzen A."/>
            <person name="Logrieco A.F."/>
            <person name="MacCabe A."/>
            <person name="Maekelae M.R."/>
            <person name="Malavazi I."/>
            <person name="Melin P."/>
            <person name="Meyer V."/>
            <person name="Mielnichuk N."/>
            <person name="Miskei M."/>
            <person name="Molnar A.P."/>
            <person name="Mule G."/>
            <person name="Ngan C.Y."/>
            <person name="Orejas M."/>
            <person name="Orosz E."/>
            <person name="Ouedraogo J.P."/>
            <person name="Overkamp K.M."/>
            <person name="Park H.-S."/>
            <person name="Perrone G."/>
            <person name="Piumi F."/>
            <person name="Punt P.J."/>
            <person name="Ram A.F."/>
            <person name="Ramon A."/>
            <person name="Rauscher S."/>
            <person name="Record E."/>
            <person name="Riano-Pachon D.M."/>
            <person name="Robert V."/>
            <person name="Roehrig J."/>
            <person name="Ruller R."/>
            <person name="Salamov A."/>
            <person name="Salih N.S."/>
            <person name="Samson R.A."/>
            <person name="Sandor E."/>
            <person name="Sanguinetti M."/>
            <person name="Schuetze T."/>
            <person name="Sepcic K."/>
            <person name="Shelest E."/>
            <person name="Sherlock G."/>
            <person name="Sophianopoulou V."/>
            <person name="Squina F.M."/>
            <person name="Sun H."/>
            <person name="Susca A."/>
            <person name="Todd R.B."/>
            <person name="Tsang A."/>
            <person name="Unkles S.E."/>
            <person name="van de Wiele N."/>
            <person name="van Rossen-Uffink D."/>
            <person name="Oliveira J.V."/>
            <person name="Vesth T.C."/>
            <person name="Visser J."/>
            <person name="Yu J.-H."/>
            <person name="Zhou M."/>
            <person name="Andersen M.R."/>
            <person name="Archer D.B."/>
            <person name="Baker S.E."/>
            <person name="Benoit I."/>
            <person name="Brakhage A.A."/>
            <person name="Braus G.H."/>
            <person name="Fischer R."/>
            <person name="Frisvad J.C."/>
            <person name="Goldman G.H."/>
            <person name="Houbraken J."/>
            <person name="Oakley B."/>
            <person name="Pocsi I."/>
            <person name="Scazzocchio C."/>
            <person name="Seiboth B."/>
            <person name="vanKuyk P.A."/>
            <person name="Wortman J."/>
            <person name="Dyer P.S."/>
            <person name="Grigoriev I.V."/>
        </authorList>
    </citation>
    <scope>NUCLEOTIDE SEQUENCE [LARGE SCALE GENOMIC DNA]</scope>
    <source>
        <strain evidence="6">CBS 516.65</strain>
    </source>
</reference>
<evidence type="ECO:0000256" key="2">
    <source>
        <dbReference type="ARBA" id="ARBA00022857"/>
    </source>
</evidence>
<dbReference type="Gene3D" id="3.90.25.10">
    <property type="entry name" value="UDP-galactose 4-epimerase, domain 1"/>
    <property type="match status" value="1"/>
</dbReference>
<proteinExistence type="inferred from homology"/>
<name>A0A1L9VXS6_ASPGL</name>
<evidence type="ECO:0000313" key="6">
    <source>
        <dbReference type="Proteomes" id="UP000184300"/>
    </source>
</evidence>
<dbReference type="PANTHER" id="PTHR47706">
    <property type="entry name" value="NMRA-LIKE FAMILY PROTEIN"/>
    <property type="match status" value="1"/>
</dbReference>
<dbReference type="InterPro" id="IPR008030">
    <property type="entry name" value="NmrA-like"/>
</dbReference>
<gene>
    <name evidence="5" type="ORF">ASPGLDRAFT_1499984</name>
</gene>
<dbReference type="OrthoDB" id="10000533at2759"/>
<dbReference type="Pfam" id="PF05368">
    <property type="entry name" value="NmrA"/>
    <property type="match status" value="1"/>
</dbReference>
<evidence type="ECO:0000256" key="1">
    <source>
        <dbReference type="ARBA" id="ARBA00005725"/>
    </source>
</evidence>
<dbReference type="VEuPathDB" id="FungiDB:ASPGLDRAFT_1499984"/>
<dbReference type="AlphaFoldDB" id="A0A1L9VXS6"/>
<dbReference type="PANTHER" id="PTHR47706:SF4">
    <property type="entry name" value="NMRA-LIKE DOMAIN-CONTAINING PROTEIN"/>
    <property type="match status" value="1"/>
</dbReference>
<sequence length="309" mass="34599">MVNVAIAGGTGGVGRTIFEVLSGSSEHKTFVLSRKVNVQLANGYHFLTVDYSDIDQLVSILEANDINTIICAFGVNDSSLSSSQLSLVDAATKSKSTKRFIPSGFAISYPKESIQILPQLKDYFKAIDILRQSGLQWTIFVNGIFLDYFGPSEMVSYLKPNVFVVDLSNNVAEIPGDGNTPVTFTYTLDLAKYVLAILSLDEWPEESRVIGDEMTWNELVALAEEVKGSKFKVHYDSVEKLKRFEVTELPGHRALYDSFPKKAFQWFMSIFELYTSDGSSSVPRAGSLNERFPDIQPLTVREMLEHYRR</sequence>
<dbReference type="SUPFAM" id="SSF51735">
    <property type="entry name" value="NAD(P)-binding Rossmann-fold domains"/>
    <property type="match status" value="1"/>
</dbReference>
<dbReference type="EMBL" id="KV878889">
    <property type="protein sequence ID" value="OJJ88705.1"/>
    <property type="molecule type" value="Genomic_DNA"/>
</dbReference>
<evidence type="ECO:0000256" key="3">
    <source>
        <dbReference type="ARBA" id="ARBA00023002"/>
    </source>
</evidence>
<protein>
    <recommendedName>
        <fullName evidence="4">NmrA-like domain-containing protein</fullName>
    </recommendedName>
</protein>
<keyword evidence="2" id="KW-0521">NADP</keyword>
<accession>A0A1L9VXS6</accession>
<dbReference type="Gene3D" id="3.40.50.720">
    <property type="entry name" value="NAD(P)-binding Rossmann-like Domain"/>
    <property type="match status" value="1"/>
</dbReference>
<organism evidence="5 6">
    <name type="scientific">Aspergillus glaucus CBS 516.65</name>
    <dbReference type="NCBI Taxonomy" id="1160497"/>
    <lineage>
        <taxon>Eukaryota</taxon>
        <taxon>Fungi</taxon>
        <taxon>Dikarya</taxon>
        <taxon>Ascomycota</taxon>
        <taxon>Pezizomycotina</taxon>
        <taxon>Eurotiomycetes</taxon>
        <taxon>Eurotiomycetidae</taxon>
        <taxon>Eurotiales</taxon>
        <taxon>Aspergillaceae</taxon>
        <taxon>Aspergillus</taxon>
        <taxon>Aspergillus subgen. Aspergillus</taxon>
    </lineage>
</organism>
<evidence type="ECO:0000313" key="5">
    <source>
        <dbReference type="EMBL" id="OJJ88705.1"/>
    </source>
</evidence>
<dbReference type="RefSeq" id="XP_022405381.1">
    <property type="nucleotide sequence ID" value="XM_022542093.1"/>
</dbReference>
<dbReference type="InterPro" id="IPR036291">
    <property type="entry name" value="NAD(P)-bd_dom_sf"/>
</dbReference>
<dbReference type="InterPro" id="IPR051609">
    <property type="entry name" value="NmrA/Isoflavone_reductase-like"/>
</dbReference>
<keyword evidence="6" id="KW-1185">Reference proteome</keyword>
<feature type="domain" description="NmrA-like" evidence="4">
    <location>
        <begin position="4"/>
        <end position="243"/>
    </location>
</feature>
<keyword evidence="3" id="KW-0560">Oxidoreductase</keyword>
<dbReference type="GeneID" id="34458354"/>
<dbReference type="GO" id="GO:0016491">
    <property type="term" value="F:oxidoreductase activity"/>
    <property type="evidence" value="ECO:0007669"/>
    <property type="project" value="UniProtKB-KW"/>
</dbReference>